<protein>
    <recommendedName>
        <fullName evidence="7">4-dimethylallyltryptophan N-methyltransferase</fullName>
        <ecNumber evidence="7">2.1.1.261</ecNumber>
    </recommendedName>
</protein>
<evidence type="ECO:0000256" key="8">
    <source>
        <dbReference type="ARBA" id="ARBA00049425"/>
    </source>
</evidence>
<keyword evidence="4" id="KW-0017">Alkaloid metabolism</keyword>
<comment type="catalytic activity">
    <reaction evidence="8">
        <text>4-(3-methylbut-2-enyl)-L-tryptophan + S-adenosyl-L-methionine = 4-(3-methylbut-2-enyl)-L-abrine + S-adenosyl-L-homocysteine + H(+)</text>
        <dbReference type="Rhea" id="RHEA:34435"/>
        <dbReference type="ChEBI" id="CHEBI:15378"/>
        <dbReference type="ChEBI" id="CHEBI:57856"/>
        <dbReference type="ChEBI" id="CHEBI:58209"/>
        <dbReference type="ChEBI" id="CHEBI:59789"/>
        <dbReference type="ChEBI" id="CHEBI:67248"/>
        <dbReference type="EC" id="2.1.1.261"/>
    </reaction>
</comment>
<comment type="subunit">
    <text evidence="3">Homodimer.</text>
</comment>
<dbReference type="STRING" id="348802.A0A0D2EZL6"/>
<evidence type="ECO:0000259" key="9">
    <source>
        <dbReference type="Pfam" id="PF10017"/>
    </source>
</evidence>
<evidence type="ECO:0000256" key="4">
    <source>
        <dbReference type="ARBA" id="ARBA00022589"/>
    </source>
</evidence>
<evidence type="ECO:0000256" key="7">
    <source>
        <dbReference type="ARBA" id="ARBA00039094"/>
    </source>
</evidence>
<evidence type="ECO:0000256" key="1">
    <source>
        <dbReference type="ARBA" id="ARBA00005107"/>
    </source>
</evidence>
<evidence type="ECO:0000313" key="10">
    <source>
        <dbReference type="EMBL" id="KIW60110.1"/>
    </source>
</evidence>
<dbReference type="OrthoDB" id="659at2759"/>
<accession>A0A0D2EZL6</accession>
<evidence type="ECO:0000256" key="2">
    <source>
        <dbReference type="ARBA" id="ARBA00008361"/>
    </source>
</evidence>
<evidence type="ECO:0000256" key="3">
    <source>
        <dbReference type="ARBA" id="ARBA00011738"/>
    </source>
</evidence>
<evidence type="ECO:0000256" key="6">
    <source>
        <dbReference type="ARBA" id="ARBA00022679"/>
    </source>
</evidence>
<feature type="domain" description="Histidine-specific methyltransferase SAM-dependent" evidence="9">
    <location>
        <begin position="22"/>
        <end position="330"/>
    </location>
</feature>
<comment type="similarity">
    <text evidence="2">Belongs to the methyltransferase superfamily.</text>
</comment>
<sequence>MISKDPVDIIDIKSDAKGTALAQETRNALHTKPAAFHPLLLWDEQGLKNFEAVTYANQYYLTNCEIELLEKHSSEIAEALAPNSILVELGSGCLRKVKILLDALEKSEKRVDYYALDLDYSELERTLRDIRPQDFHYVRCHGLFGSYDDGLKWFTSSEISSKPRCIMSLGSTLGGFNRDEAAKFLSQFASLPAPHSSSVQSSLMLIGLDGCEDGDKVWTAYNDDEQRNERFIRNVLSHANRVLGKEVFRQGEWEHRGKWNDELKRHEQYLIPKKDVWCDGHCLQAGEEVFVIPSYKYGSEQRSKLWHDSGLRPLKEWTTKPHSYGLHLLAAALPN</sequence>
<dbReference type="HOGENOM" id="CLU_049766_0_2_1"/>
<proteinExistence type="inferred from homology"/>
<dbReference type="GO" id="GO:0009820">
    <property type="term" value="P:alkaloid metabolic process"/>
    <property type="evidence" value="ECO:0007669"/>
    <property type="project" value="UniProtKB-KW"/>
</dbReference>
<dbReference type="Gene3D" id="3.40.50.150">
    <property type="entry name" value="Vaccinia Virus protein VP39"/>
    <property type="match status" value="1"/>
</dbReference>
<dbReference type="PANTHER" id="PTHR43397">
    <property type="entry name" value="ERGOTHIONEINE BIOSYNTHESIS PROTEIN 1"/>
    <property type="match status" value="1"/>
</dbReference>
<dbReference type="InterPro" id="IPR029063">
    <property type="entry name" value="SAM-dependent_MTases_sf"/>
</dbReference>
<gene>
    <name evidence="10" type="ORF">PV05_00351</name>
</gene>
<dbReference type="InterPro" id="IPR017805">
    <property type="entry name" value="SAM_MeTrfase_EasF-type_put"/>
</dbReference>
<dbReference type="InterPro" id="IPR051128">
    <property type="entry name" value="EgtD_Methyltrsf_superfamily"/>
</dbReference>
<dbReference type="Pfam" id="PF10017">
    <property type="entry name" value="Methyltransf_33"/>
    <property type="match status" value="1"/>
</dbReference>
<evidence type="ECO:0000256" key="5">
    <source>
        <dbReference type="ARBA" id="ARBA00022603"/>
    </source>
</evidence>
<dbReference type="RefSeq" id="XP_013320694.1">
    <property type="nucleotide sequence ID" value="XM_013465240.1"/>
</dbReference>
<name>A0A0D2EZL6_9EURO</name>
<keyword evidence="6" id="KW-0808">Transferase</keyword>
<dbReference type="AlphaFoldDB" id="A0A0D2EZL6"/>
<comment type="pathway">
    <text evidence="1">Alkaloid biosynthesis; ergot alkaloid biosynthesis.</text>
</comment>
<dbReference type="GO" id="GO:0008168">
    <property type="term" value="F:methyltransferase activity"/>
    <property type="evidence" value="ECO:0007669"/>
    <property type="project" value="UniProtKB-KW"/>
</dbReference>
<dbReference type="Proteomes" id="UP000054342">
    <property type="component" value="Unassembled WGS sequence"/>
</dbReference>
<keyword evidence="11" id="KW-1185">Reference proteome</keyword>
<dbReference type="PANTHER" id="PTHR43397:SF1">
    <property type="entry name" value="ERGOTHIONEINE BIOSYNTHESIS PROTEIN 1"/>
    <property type="match status" value="1"/>
</dbReference>
<dbReference type="InterPro" id="IPR019257">
    <property type="entry name" value="MeTrfase_dom"/>
</dbReference>
<reference evidence="10 11" key="1">
    <citation type="submission" date="2015-01" db="EMBL/GenBank/DDBJ databases">
        <title>The Genome Sequence of Exophiala xenobiotica CBS118157.</title>
        <authorList>
            <consortium name="The Broad Institute Genomics Platform"/>
            <person name="Cuomo C."/>
            <person name="de Hoog S."/>
            <person name="Gorbushina A."/>
            <person name="Stielow B."/>
            <person name="Teixiera M."/>
            <person name="Abouelleil A."/>
            <person name="Chapman S.B."/>
            <person name="Priest M."/>
            <person name="Young S.K."/>
            <person name="Wortman J."/>
            <person name="Nusbaum C."/>
            <person name="Birren B."/>
        </authorList>
    </citation>
    <scope>NUCLEOTIDE SEQUENCE [LARGE SCALE GENOMIC DNA]</scope>
    <source>
        <strain evidence="10 11">CBS 118157</strain>
    </source>
</reference>
<evidence type="ECO:0000313" key="11">
    <source>
        <dbReference type="Proteomes" id="UP000054342"/>
    </source>
</evidence>
<organism evidence="10 11">
    <name type="scientific">Exophiala xenobiotica</name>
    <dbReference type="NCBI Taxonomy" id="348802"/>
    <lineage>
        <taxon>Eukaryota</taxon>
        <taxon>Fungi</taxon>
        <taxon>Dikarya</taxon>
        <taxon>Ascomycota</taxon>
        <taxon>Pezizomycotina</taxon>
        <taxon>Eurotiomycetes</taxon>
        <taxon>Chaetothyriomycetidae</taxon>
        <taxon>Chaetothyriales</taxon>
        <taxon>Herpotrichiellaceae</taxon>
        <taxon>Exophiala</taxon>
    </lineage>
</organism>
<dbReference type="GeneID" id="25322259"/>
<dbReference type="PIRSF" id="PIRSF018005">
    <property type="entry name" value="UCP018005"/>
    <property type="match status" value="1"/>
</dbReference>
<dbReference type="NCBIfam" id="TIGR03439">
    <property type="entry name" value="methyl_EasF"/>
    <property type="match status" value="1"/>
</dbReference>
<keyword evidence="5" id="KW-0489">Methyltransferase</keyword>
<dbReference type="InterPro" id="IPR017804">
    <property type="entry name" value="MeTrfase_EgtD-like"/>
</dbReference>
<dbReference type="EC" id="2.1.1.261" evidence="7"/>
<dbReference type="GO" id="GO:0032259">
    <property type="term" value="P:methylation"/>
    <property type="evidence" value="ECO:0007669"/>
    <property type="project" value="UniProtKB-KW"/>
</dbReference>
<dbReference type="EMBL" id="KN847317">
    <property type="protein sequence ID" value="KIW60110.1"/>
    <property type="molecule type" value="Genomic_DNA"/>
</dbReference>